<accession>M0J5T5</accession>
<keyword evidence="4" id="KW-1185">Reference proteome</keyword>
<feature type="transmembrane region" description="Helical" evidence="1">
    <location>
        <begin position="31"/>
        <end position="51"/>
    </location>
</feature>
<keyword evidence="1" id="KW-0472">Membrane</keyword>
<dbReference type="AlphaFoldDB" id="M0J5T5"/>
<dbReference type="EMBL" id="AOLO01000002">
    <property type="protein sequence ID" value="EMA04487.1"/>
    <property type="molecule type" value="Genomic_DNA"/>
</dbReference>
<dbReference type="PATRIC" id="fig|523841.21.peg.484"/>
<keyword evidence="1" id="KW-1133">Transmembrane helix</keyword>
<protein>
    <submittedName>
        <fullName evidence="2">Uncharacterized protein</fullName>
    </submittedName>
</protein>
<name>M0J5T5_HALMT</name>
<evidence type="ECO:0000313" key="4">
    <source>
        <dbReference type="Proteomes" id="UP000011603"/>
    </source>
</evidence>
<evidence type="ECO:0000313" key="3">
    <source>
        <dbReference type="EMBL" id="QCQ75792.1"/>
    </source>
</evidence>
<dbReference type="EMBL" id="CP039139">
    <property type="protein sequence ID" value="QCQ75792.1"/>
    <property type="molecule type" value="Genomic_DNA"/>
</dbReference>
<organism evidence="2 4">
    <name type="scientific">Haloferax mediterranei (strain ATCC 33500 / DSM 1411 / JCM 8866 / NBRC 14739 / NCIMB 2177 / R-4)</name>
    <name type="common">Halobacterium mediterranei</name>
    <dbReference type="NCBI Taxonomy" id="523841"/>
    <lineage>
        <taxon>Archaea</taxon>
        <taxon>Methanobacteriati</taxon>
        <taxon>Methanobacteriota</taxon>
        <taxon>Stenosarchaea group</taxon>
        <taxon>Halobacteria</taxon>
        <taxon>Halobacteriales</taxon>
        <taxon>Haloferacaceae</taxon>
        <taxon>Haloferax</taxon>
    </lineage>
</organism>
<proteinExistence type="predicted"/>
<dbReference type="Pfam" id="PF26071">
    <property type="entry name" value="DUF8028"/>
    <property type="match status" value="1"/>
</dbReference>
<reference evidence="3 5" key="2">
    <citation type="submission" date="2019-04" db="EMBL/GenBank/DDBJ databases">
        <title>Methylomes of two halophilic Archaea, Haloarcula marismortui and Haloferax mediterranei.</title>
        <authorList>
            <person name="DasSarma S."/>
            <person name="DasSarma P."/>
            <person name="DasSarma S."/>
            <person name="Fomenkov A."/>
            <person name="Vincze T."/>
            <person name="Anton B.P."/>
            <person name="Roberts R.J."/>
        </authorList>
    </citation>
    <scope>NUCLEOTIDE SEQUENCE [LARGE SCALE GENOMIC DNA]</scope>
    <source>
        <strain evidence="3">ATCC 33500</strain>
        <strain evidence="5">ATCC 33500 / DSM 1411 / JCM 8866 / NBRC 14739 / NCIMB 2177 / R-4</strain>
    </source>
</reference>
<keyword evidence="1" id="KW-0812">Transmembrane</keyword>
<feature type="transmembrane region" description="Helical" evidence="1">
    <location>
        <begin position="57"/>
        <end position="74"/>
    </location>
</feature>
<evidence type="ECO:0000313" key="5">
    <source>
        <dbReference type="Proteomes" id="UP000299011"/>
    </source>
</evidence>
<dbReference type="PaxDb" id="523841-HFX_1618"/>
<sequence>MTMSGIPSTSDSLALDSASTLGRIAFEPLKVFAFWSAIALPLAYLPLLASGLDSGELPLFAGLIALHAATLVLGRNHGQD</sequence>
<gene>
    <name evidence="2" type="ORF">C439_02392</name>
    <name evidence="3" type="ORF">E6P09_11125</name>
</gene>
<evidence type="ECO:0000256" key="1">
    <source>
        <dbReference type="SAM" id="Phobius"/>
    </source>
</evidence>
<dbReference type="Proteomes" id="UP000011603">
    <property type="component" value="Unassembled WGS sequence"/>
</dbReference>
<dbReference type="InterPro" id="IPR058341">
    <property type="entry name" value="DUF8028"/>
</dbReference>
<evidence type="ECO:0000313" key="2">
    <source>
        <dbReference type="EMBL" id="EMA04487.1"/>
    </source>
</evidence>
<dbReference type="Proteomes" id="UP000299011">
    <property type="component" value="Chromosome"/>
</dbReference>
<reference evidence="2 4" key="1">
    <citation type="journal article" date="2014" name="PLoS Genet.">
        <title>Phylogenetically driven sequencing of extremely halophilic archaea reveals strategies for static and dynamic osmo-response.</title>
        <authorList>
            <person name="Becker E.A."/>
            <person name="Seitzer P.M."/>
            <person name="Tritt A."/>
            <person name="Larsen D."/>
            <person name="Krusor M."/>
            <person name="Yao A.I."/>
            <person name="Wu D."/>
            <person name="Madern D."/>
            <person name="Eisen J.A."/>
            <person name="Darling A.E."/>
            <person name="Facciotti M.T."/>
        </authorList>
    </citation>
    <scope>NUCLEOTIDE SEQUENCE [LARGE SCALE GENOMIC DNA]</scope>
    <source>
        <strain evidence="2">ATCC 33500</strain>
        <strain evidence="4">ATCC 33500 / DSM 1411 / JCM 8866 / NBRC 14739 / NCIMB 2177 / R-4</strain>
    </source>
</reference>